<comment type="caution">
    <text evidence="1">The sequence shown here is derived from an EMBL/GenBank/DDBJ whole genome shotgun (WGS) entry which is preliminary data.</text>
</comment>
<protein>
    <submittedName>
        <fullName evidence="1">Uncharacterized protein</fullName>
    </submittedName>
</protein>
<reference evidence="1 2" key="1">
    <citation type="submission" date="2020-08" db="EMBL/GenBank/DDBJ databases">
        <title>Sequencing the genomes of 1000 actinobacteria strains.</title>
        <authorList>
            <person name="Klenk H.-P."/>
        </authorList>
    </citation>
    <scope>NUCLEOTIDE SEQUENCE [LARGE SCALE GENOMIC DNA]</scope>
    <source>
        <strain evidence="1 2">DSM 45584</strain>
    </source>
</reference>
<dbReference type="Proteomes" id="UP000584374">
    <property type="component" value="Unassembled WGS sequence"/>
</dbReference>
<name>A0A840Q8G7_9PSEU</name>
<organism evidence="1 2">
    <name type="scientific">Saccharopolyspora phatthalungensis</name>
    <dbReference type="NCBI Taxonomy" id="664693"/>
    <lineage>
        <taxon>Bacteria</taxon>
        <taxon>Bacillati</taxon>
        <taxon>Actinomycetota</taxon>
        <taxon>Actinomycetes</taxon>
        <taxon>Pseudonocardiales</taxon>
        <taxon>Pseudonocardiaceae</taxon>
        <taxon>Saccharopolyspora</taxon>
    </lineage>
</organism>
<evidence type="ECO:0000313" key="1">
    <source>
        <dbReference type="EMBL" id="MBB5154988.1"/>
    </source>
</evidence>
<accession>A0A840Q8G7</accession>
<dbReference type="RefSeq" id="WP_184726410.1">
    <property type="nucleotide sequence ID" value="NZ_JACHIW010000001.1"/>
</dbReference>
<keyword evidence="2" id="KW-1185">Reference proteome</keyword>
<proteinExistence type="predicted"/>
<dbReference type="AlphaFoldDB" id="A0A840Q8G7"/>
<gene>
    <name evidence="1" type="ORF">BJ970_002522</name>
</gene>
<dbReference type="EMBL" id="JACHIW010000001">
    <property type="protein sequence ID" value="MBB5154988.1"/>
    <property type="molecule type" value="Genomic_DNA"/>
</dbReference>
<sequence>MTDYPNSTPDVLIGDLRQRADDHLSRAARYASPTDTMTAALLGCGYALCALYDQRAVVAAEIVDGPDEAEARAERLAFEEWGPA</sequence>
<evidence type="ECO:0000313" key="2">
    <source>
        <dbReference type="Proteomes" id="UP000584374"/>
    </source>
</evidence>